<dbReference type="EC" id="1.3.99.41" evidence="8"/>
<dbReference type="Pfam" id="PF02771">
    <property type="entry name" value="Acyl-CoA_dh_N"/>
    <property type="match status" value="1"/>
</dbReference>
<dbReference type="Pfam" id="PF02770">
    <property type="entry name" value="Acyl-CoA_dh_M"/>
    <property type="match status" value="1"/>
</dbReference>
<dbReference type="FunFam" id="2.40.110.10:FF:000031">
    <property type="entry name" value="Acyl-CoA dehydrogenase, putative"/>
    <property type="match status" value="1"/>
</dbReference>
<evidence type="ECO:0000259" key="11">
    <source>
        <dbReference type="Pfam" id="PF00441"/>
    </source>
</evidence>
<dbReference type="InterPro" id="IPR009075">
    <property type="entry name" value="AcylCo_DH/oxidase_C"/>
</dbReference>
<comment type="cofactor">
    <cofactor evidence="1 10">
        <name>FAD</name>
        <dbReference type="ChEBI" id="CHEBI:57692"/>
    </cofactor>
</comment>
<dbReference type="Proteomes" id="UP000440716">
    <property type="component" value="Unassembled WGS sequence"/>
</dbReference>
<keyword evidence="3 10" id="KW-0285">Flavoprotein</keyword>
<comment type="caution">
    <text evidence="15">The sequence shown here is derived from an EMBL/GenBank/DDBJ whole genome shotgun (WGS) entry which is preliminary data.</text>
</comment>
<evidence type="ECO:0000256" key="7">
    <source>
        <dbReference type="ARBA" id="ARBA00058683"/>
    </source>
</evidence>
<dbReference type="AlphaFoldDB" id="A0A7K1RHT3"/>
<dbReference type="Gene3D" id="1.10.540.10">
    <property type="entry name" value="Acyl-CoA dehydrogenase/oxidase, N-terminal domain"/>
    <property type="match status" value="1"/>
</dbReference>
<dbReference type="Pfam" id="PF12806">
    <property type="entry name" value="Acyl-CoA_dh_C"/>
    <property type="match status" value="1"/>
</dbReference>
<feature type="domain" description="Acetyl-CoA dehydrogenase-like C-terminal" evidence="14">
    <location>
        <begin position="477"/>
        <end position="584"/>
    </location>
</feature>
<organism evidence="15 16">
    <name type="scientific">Agrobacterium vitis</name>
    <name type="common">Rhizobium vitis</name>
    <dbReference type="NCBI Taxonomy" id="373"/>
    <lineage>
        <taxon>Bacteria</taxon>
        <taxon>Pseudomonadati</taxon>
        <taxon>Pseudomonadota</taxon>
        <taxon>Alphaproteobacteria</taxon>
        <taxon>Hyphomicrobiales</taxon>
        <taxon>Rhizobiaceae</taxon>
        <taxon>Rhizobium/Agrobacterium group</taxon>
        <taxon>Agrobacterium</taxon>
    </lineage>
</organism>
<evidence type="ECO:0000256" key="10">
    <source>
        <dbReference type="RuleBase" id="RU362125"/>
    </source>
</evidence>
<dbReference type="InterPro" id="IPR006091">
    <property type="entry name" value="Acyl-CoA_Oxase/DH_mid-dom"/>
</dbReference>
<evidence type="ECO:0000256" key="4">
    <source>
        <dbReference type="ARBA" id="ARBA00022827"/>
    </source>
</evidence>
<dbReference type="InterPro" id="IPR013786">
    <property type="entry name" value="AcylCoA_DH/ox_N"/>
</dbReference>
<dbReference type="SUPFAM" id="SSF56645">
    <property type="entry name" value="Acyl-CoA dehydrogenase NM domain-like"/>
    <property type="match status" value="1"/>
</dbReference>
<dbReference type="Pfam" id="PF00441">
    <property type="entry name" value="Acyl-CoA_dh_1"/>
    <property type="match status" value="1"/>
</dbReference>
<dbReference type="EMBL" id="WPHU01000006">
    <property type="protein sequence ID" value="MVA57563.1"/>
    <property type="molecule type" value="Genomic_DNA"/>
</dbReference>
<dbReference type="RefSeq" id="WP_156591727.1">
    <property type="nucleotide sequence ID" value="NZ_WPHU01000006.1"/>
</dbReference>
<evidence type="ECO:0000256" key="6">
    <source>
        <dbReference type="ARBA" id="ARBA00051388"/>
    </source>
</evidence>
<comment type="function">
    <text evidence="7">Involved in the assimilation of dimethylsulphoniopropionate (DMSP), an important compound in the fixation of carbon in marine phytoplankton, by mediating the conversion of 3-(methylthio)propanoyl-CoA (MMPA-CoA) to 3-(methylthio)acryloyl-CoA (MTA-CoA).</text>
</comment>
<dbReference type="InterPro" id="IPR025878">
    <property type="entry name" value="Acyl-CoA_dh-like_C_dom"/>
</dbReference>
<protein>
    <recommendedName>
        <fullName evidence="9">3-methylmercaptopropionyl-CoA dehydrogenase</fullName>
        <ecNumber evidence="8">1.3.99.41</ecNumber>
    </recommendedName>
</protein>
<dbReference type="PANTHER" id="PTHR42803:SF1">
    <property type="entry name" value="BROAD-SPECIFICITY LINEAR ACYL-COA DEHYDROGENASE FADE5"/>
    <property type="match status" value="1"/>
</dbReference>
<dbReference type="InterPro" id="IPR052166">
    <property type="entry name" value="Diverse_Acyl-CoA_DH"/>
</dbReference>
<accession>A0A7K1RHT3</accession>
<dbReference type="GO" id="GO:0003995">
    <property type="term" value="F:acyl-CoA dehydrogenase activity"/>
    <property type="evidence" value="ECO:0007669"/>
    <property type="project" value="InterPro"/>
</dbReference>
<dbReference type="InterPro" id="IPR037069">
    <property type="entry name" value="AcylCoA_DH/ox_N_sf"/>
</dbReference>
<keyword evidence="4 10" id="KW-0274">FAD</keyword>
<dbReference type="InterPro" id="IPR006089">
    <property type="entry name" value="Acyl-CoA_DH_CS"/>
</dbReference>
<dbReference type="Gene3D" id="2.40.110.10">
    <property type="entry name" value="Butyryl-CoA Dehydrogenase, subunit A, domain 2"/>
    <property type="match status" value="1"/>
</dbReference>
<evidence type="ECO:0000256" key="2">
    <source>
        <dbReference type="ARBA" id="ARBA00009347"/>
    </source>
</evidence>
<dbReference type="GO" id="GO:0050660">
    <property type="term" value="F:flavin adenine dinucleotide binding"/>
    <property type="evidence" value="ECO:0007669"/>
    <property type="project" value="InterPro"/>
</dbReference>
<evidence type="ECO:0000313" key="16">
    <source>
        <dbReference type="Proteomes" id="UP000440716"/>
    </source>
</evidence>
<feature type="domain" description="Acyl-CoA dehydrogenase/oxidase C-terminal" evidence="11">
    <location>
        <begin position="287"/>
        <end position="451"/>
    </location>
</feature>
<proteinExistence type="inferred from homology"/>
<feature type="domain" description="Acyl-CoA dehydrogenase/oxidase N-terminal" evidence="13">
    <location>
        <begin position="37"/>
        <end position="155"/>
    </location>
</feature>
<evidence type="ECO:0000256" key="5">
    <source>
        <dbReference type="ARBA" id="ARBA00023002"/>
    </source>
</evidence>
<comment type="similarity">
    <text evidence="2 10">Belongs to the acyl-CoA dehydrogenase family.</text>
</comment>
<feature type="domain" description="Acyl-CoA oxidase/dehydrogenase middle" evidence="12">
    <location>
        <begin position="160"/>
        <end position="266"/>
    </location>
</feature>
<name>A0A7K1RHT3_AGRVI</name>
<dbReference type="PROSITE" id="PS00073">
    <property type="entry name" value="ACYL_COA_DH_2"/>
    <property type="match status" value="1"/>
</dbReference>
<keyword evidence="5 10" id="KW-0560">Oxidoreductase</keyword>
<dbReference type="PANTHER" id="PTHR42803">
    <property type="entry name" value="ACYL-COA DEHYDROGENASE"/>
    <property type="match status" value="1"/>
</dbReference>
<evidence type="ECO:0000313" key="15">
    <source>
        <dbReference type="EMBL" id="MVA57563.1"/>
    </source>
</evidence>
<reference evidence="15 16" key="1">
    <citation type="submission" date="2019-12" db="EMBL/GenBank/DDBJ databases">
        <title>Whole-genome sequencing of Allorhizobium vitis.</title>
        <authorList>
            <person name="Gan H.M."/>
            <person name="Szegedi E."/>
            <person name="Burr T."/>
            <person name="Savka M.A."/>
        </authorList>
    </citation>
    <scope>NUCLEOTIDE SEQUENCE [LARGE SCALE GENOMIC DNA]</scope>
    <source>
        <strain evidence="15 16">CG415</strain>
    </source>
</reference>
<dbReference type="SUPFAM" id="SSF47203">
    <property type="entry name" value="Acyl-CoA dehydrogenase C-terminal domain-like"/>
    <property type="match status" value="1"/>
</dbReference>
<dbReference type="InterPro" id="IPR036250">
    <property type="entry name" value="AcylCo_DH-like_C"/>
</dbReference>
<evidence type="ECO:0000259" key="14">
    <source>
        <dbReference type="Pfam" id="PF12806"/>
    </source>
</evidence>
<evidence type="ECO:0000256" key="1">
    <source>
        <dbReference type="ARBA" id="ARBA00001974"/>
    </source>
</evidence>
<evidence type="ECO:0000256" key="3">
    <source>
        <dbReference type="ARBA" id="ARBA00022630"/>
    </source>
</evidence>
<dbReference type="InterPro" id="IPR009100">
    <property type="entry name" value="AcylCoA_DH/oxidase_NM_dom_sf"/>
</dbReference>
<evidence type="ECO:0000259" key="13">
    <source>
        <dbReference type="Pfam" id="PF02771"/>
    </source>
</evidence>
<evidence type="ECO:0000259" key="12">
    <source>
        <dbReference type="Pfam" id="PF02770"/>
    </source>
</evidence>
<sequence length="591" mass="62683">MYKAPVEEIAFTLKQVAGMAQALEEGRFGDLSEDLTDAILEEAGRFAANEIAPLAANGDRQGAKLVDGKVQLPDGWADLYRRWAEGGWNGLVAEERYGGQGLPHLLNVAALEMWNSGSMGFALGPTLTMGAAESLTAHGSDALKEKFLHRIVSGEWMATMNLTEPHAGSDLGVMKTRAERRDDGSYRIFGQKIYITWGEHEATGNIIHLVLARLPDAPAGTRGISLFLVPKFLVGDDGSLGARNDLHCHSLEHKLGIHGSPTCTMIYGDGKFGSEPGAIGYLIGEENKGLACMFTMMNNARLAVGMQGVAIAEAATQLATAYARERTQGKAPGWTGAGMSPIIEHPDVARTLLTMKALTQGARAICYSCAHAIDMSHHSEGDEARHWQARAAFLTPIAKSFATDIGVDVASMGIQVHGGMGFIEETGAARLLRDARIAPIYEGTNGIQAIDLVVRKLPLAEGAHVRGFLSELKALAVAVDASNRPGFGETATRLLAAIRDLEDATEYLLARLGEGAQAEALAGATPYQRLFGLTLTGAYLAKGALAQGEDDKRVALCRFVAENLLGESSGLKQAVVGGAESLAAARAVLEV</sequence>
<comment type="catalytic activity">
    <reaction evidence="6">
        <text>3-(methylsulfanyl)propanoyl-CoA + oxidized [electron-transfer flavoprotein] + H(+) = 3-(methylsulfanyl)acryloyl-CoA + reduced [electron-transfer flavoprotein]</text>
        <dbReference type="Rhea" id="RHEA:52612"/>
        <dbReference type="Rhea" id="RHEA-COMP:10685"/>
        <dbReference type="Rhea" id="RHEA-COMP:10686"/>
        <dbReference type="ChEBI" id="CHEBI:15378"/>
        <dbReference type="ChEBI" id="CHEBI:57692"/>
        <dbReference type="ChEBI" id="CHEBI:58307"/>
        <dbReference type="ChEBI" id="CHEBI:82815"/>
        <dbReference type="ChEBI" id="CHEBI:84994"/>
        <dbReference type="EC" id="1.3.99.41"/>
    </reaction>
    <physiologicalReaction direction="left-to-right" evidence="6">
        <dbReference type="Rhea" id="RHEA:52613"/>
    </physiologicalReaction>
</comment>
<dbReference type="InterPro" id="IPR046373">
    <property type="entry name" value="Acyl-CoA_Oxase/DH_mid-dom_sf"/>
</dbReference>
<evidence type="ECO:0000256" key="8">
    <source>
        <dbReference type="ARBA" id="ARBA00066694"/>
    </source>
</evidence>
<evidence type="ECO:0000256" key="9">
    <source>
        <dbReference type="ARBA" id="ARBA00069043"/>
    </source>
</evidence>
<dbReference type="Gene3D" id="1.20.140.10">
    <property type="entry name" value="Butyryl-CoA Dehydrogenase, subunit A, domain 3"/>
    <property type="match status" value="1"/>
</dbReference>
<gene>
    <name evidence="15" type="ORF">GOZ88_15780</name>
</gene>